<evidence type="ECO:0000313" key="2">
    <source>
        <dbReference type="EMBL" id="MCW1147853.1"/>
    </source>
</evidence>
<dbReference type="InterPro" id="IPR029044">
    <property type="entry name" value="Nucleotide-diphossugar_trans"/>
</dbReference>
<accession>A0ABT3EGZ6</accession>
<protein>
    <submittedName>
        <fullName evidence="2">Glycosyltransferase</fullName>
        <ecNumber evidence="2">2.4.-.-</ecNumber>
    </submittedName>
</protein>
<dbReference type="SUPFAM" id="SSF53448">
    <property type="entry name" value="Nucleotide-diphospho-sugar transferases"/>
    <property type="match status" value="1"/>
</dbReference>
<dbReference type="EMBL" id="JAPCIO010000003">
    <property type="protein sequence ID" value="MCW1147853.1"/>
    <property type="molecule type" value="Genomic_DNA"/>
</dbReference>
<dbReference type="GO" id="GO:0016757">
    <property type="term" value="F:glycosyltransferase activity"/>
    <property type="evidence" value="ECO:0007669"/>
    <property type="project" value="UniProtKB-KW"/>
</dbReference>
<dbReference type="RefSeq" id="WP_264368683.1">
    <property type="nucleotide sequence ID" value="NZ_JAPCIO010000003.1"/>
</dbReference>
<evidence type="ECO:0000259" key="1">
    <source>
        <dbReference type="Pfam" id="PF00535"/>
    </source>
</evidence>
<keyword evidence="2" id="KW-0328">Glycosyltransferase</keyword>
<sequence length="333" mass="38858">MEKLDLDMQSGNKAPLLSIWMVTYNQELYIEEAIESVMMQKTNFNYKLYIGEDLSNDKTREICIKLKEKYSSRIELFLNEINVGGTQNALRIYKHCFNSGTKYVALLEGDDYWTDPYKLQKQVDFLEANPDYVLSFHKIKILKPNGEFVEDFITKVPENYESQETLARLGNYIHTPSVVFRNIIKEFPPEFSLTPIGDYFMYMLLSEHGKLKYLEEEMAVYREGVGIWSAKTEYFRNLKTAQTHALIVSAMSKFPLTTKILNTRISNFIKRFKNEISPSDLSLLNTCKAVEEEILFTLLRDKATIINNSTIDAYTSKQLIAIVFKRIKKRLWN</sequence>
<dbReference type="InterPro" id="IPR001173">
    <property type="entry name" value="Glyco_trans_2-like"/>
</dbReference>
<proteinExistence type="predicted"/>
<feature type="domain" description="Glycosyltransferase 2-like" evidence="1">
    <location>
        <begin position="18"/>
        <end position="185"/>
    </location>
</feature>
<dbReference type="PANTHER" id="PTHR22916">
    <property type="entry name" value="GLYCOSYLTRANSFERASE"/>
    <property type="match status" value="1"/>
</dbReference>
<comment type="caution">
    <text evidence="2">The sequence shown here is derived from an EMBL/GenBank/DDBJ whole genome shotgun (WGS) entry which is preliminary data.</text>
</comment>
<keyword evidence="2" id="KW-0808">Transferase</keyword>
<dbReference type="EC" id="2.4.-.-" evidence="2"/>
<gene>
    <name evidence="2" type="ORF">OJ995_06445</name>
</gene>
<name>A0ABT3EGZ6_9FLAO</name>
<dbReference type="Proteomes" id="UP001165677">
    <property type="component" value="Unassembled WGS sequence"/>
</dbReference>
<evidence type="ECO:0000313" key="3">
    <source>
        <dbReference type="Proteomes" id="UP001165677"/>
    </source>
</evidence>
<dbReference type="Pfam" id="PF00535">
    <property type="entry name" value="Glycos_transf_2"/>
    <property type="match status" value="1"/>
</dbReference>
<keyword evidence="3" id="KW-1185">Reference proteome</keyword>
<dbReference type="PANTHER" id="PTHR22916:SF3">
    <property type="entry name" value="UDP-GLCNAC:BETAGAL BETA-1,3-N-ACETYLGLUCOSAMINYLTRANSFERASE-LIKE PROTEIN 1"/>
    <property type="match status" value="1"/>
</dbReference>
<organism evidence="2 3">
    <name type="scientific">Flavobacterium lacisediminis</name>
    <dbReference type="NCBI Taxonomy" id="2989705"/>
    <lineage>
        <taxon>Bacteria</taxon>
        <taxon>Pseudomonadati</taxon>
        <taxon>Bacteroidota</taxon>
        <taxon>Flavobacteriia</taxon>
        <taxon>Flavobacteriales</taxon>
        <taxon>Flavobacteriaceae</taxon>
        <taxon>Flavobacterium</taxon>
    </lineage>
</organism>
<dbReference type="Gene3D" id="3.90.550.10">
    <property type="entry name" value="Spore Coat Polysaccharide Biosynthesis Protein SpsA, Chain A"/>
    <property type="match status" value="1"/>
</dbReference>
<reference evidence="2" key="1">
    <citation type="submission" date="2022-10" db="EMBL/GenBank/DDBJ databases">
        <title>Flavobacterium sp. nov., a bacterium isolated from lake sediment.</title>
        <authorList>
            <person name="Qu J.-H."/>
        </authorList>
    </citation>
    <scope>NUCLEOTIDE SEQUENCE</scope>
    <source>
        <strain evidence="2">TH16-21</strain>
    </source>
</reference>